<sequence length="413" mass="46224">MCEMHELPLAKTWVPCSACNGLVQGQLLSEAVEFCGHGIYWLDVFVNVSKCSHLGKGGVAGMRSYTASDIYVLEFFLPTSNRWGDNSQTSLSLILGTMEENFRTFKLASGQELRDLLSVEVLDFQNGLKLHSVEKIQAKGRGVMLPPGHLDQPPMDDISNETNVVSEAQKYNLPSLEPLQSGKVTTQLYSSDQLSMDHSKNARNVDVTAERNIIMVTSSDEGGPRETQERQHKNTGVRIEVSLDDILKYSKKSRNDAAKKLQVSVSTLKRVCRGYGIQRWPPRNIKKFRSFRPSPVENKGQTEQCLNSNLPSNQASVSVAHTKPAFQDADIVTIRAKYENNTIKLWLSLPSRLVALQQEVAKRLNLKAGTYYVRYKDEENELILIACDEDLQDCIHTFKSSGNTSVVVLLELK</sequence>
<proteinExistence type="predicted"/>
<evidence type="ECO:0000313" key="1">
    <source>
        <dbReference type="EMBL" id="KAI8569861.1"/>
    </source>
</evidence>
<dbReference type="EMBL" id="CM046389">
    <property type="protein sequence ID" value="KAI8569861.1"/>
    <property type="molecule type" value="Genomic_DNA"/>
</dbReference>
<accession>A0ACC0PW99</accession>
<gene>
    <name evidence="1" type="ORF">RHMOL_Rhmol02G0310000</name>
</gene>
<reference evidence="1" key="1">
    <citation type="submission" date="2022-02" db="EMBL/GenBank/DDBJ databases">
        <title>Plant Genome Project.</title>
        <authorList>
            <person name="Zhang R.-G."/>
        </authorList>
    </citation>
    <scope>NUCLEOTIDE SEQUENCE</scope>
    <source>
        <strain evidence="1">AT1</strain>
    </source>
</reference>
<keyword evidence="2" id="KW-1185">Reference proteome</keyword>
<name>A0ACC0PW99_RHOML</name>
<protein>
    <submittedName>
        <fullName evidence="1">Uncharacterized protein</fullName>
    </submittedName>
</protein>
<organism evidence="1 2">
    <name type="scientific">Rhododendron molle</name>
    <name type="common">Chinese azalea</name>
    <name type="synonym">Azalea mollis</name>
    <dbReference type="NCBI Taxonomy" id="49168"/>
    <lineage>
        <taxon>Eukaryota</taxon>
        <taxon>Viridiplantae</taxon>
        <taxon>Streptophyta</taxon>
        <taxon>Embryophyta</taxon>
        <taxon>Tracheophyta</taxon>
        <taxon>Spermatophyta</taxon>
        <taxon>Magnoliopsida</taxon>
        <taxon>eudicotyledons</taxon>
        <taxon>Gunneridae</taxon>
        <taxon>Pentapetalae</taxon>
        <taxon>asterids</taxon>
        <taxon>Ericales</taxon>
        <taxon>Ericaceae</taxon>
        <taxon>Ericoideae</taxon>
        <taxon>Rhodoreae</taxon>
        <taxon>Rhododendron</taxon>
    </lineage>
</organism>
<comment type="caution">
    <text evidence="1">The sequence shown here is derived from an EMBL/GenBank/DDBJ whole genome shotgun (WGS) entry which is preliminary data.</text>
</comment>
<evidence type="ECO:0000313" key="2">
    <source>
        <dbReference type="Proteomes" id="UP001062846"/>
    </source>
</evidence>
<dbReference type="Proteomes" id="UP001062846">
    <property type="component" value="Chromosome 2"/>
</dbReference>